<organism evidence="3 4">
    <name type="scientific">Potamilus streckersoni</name>
    <dbReference type="NCBI Taxonomy" id="2493646"/>
    <lineage>
        <taxon>Eukaryota</taxon>
        <taxon>Metazoa</taxon>
        <taxon>Spiralia</taxon>
        <taxon>Lophotrochozoa</taxon>
        <taxon>Mollusca</taxon>
        <taxon>Bivalvia</taxon>
        <taxon>Autobranchia</taxon>
        <taxon>Heteroconchia</taxon>
        <taxon>Palaeoheterodonta</taxon>
        <taxon>Unionida</taxon>
        <taxon>Unionoidea</taxon>
        <taxon>Unionidae</taxon>
        <taxon>Ambleminae</taxon>
        <taxon>Lampsilini</taxon>
        <taxon>Potamilus</taxon>
    </lineage>
</organism>
<reference evidence="3" key="3">
    <citation type="submission" date="2023-05" db="EMBL/GenBank/DDBJ databases">
        <authorList>
            <person name="Smith C.H."/>
        </authorList>
    </citation>
    <scope>NUCLEOTIDE SEQUENCE</scope>
    <source>
        <strain evidence="3">CHS0354</strain>
        <tissue evidence="3">Mantle</tissue>
    </source>
</reference>
<proteinExistence type="predicted"/>
<dbReference type="Proteomes" id="UP001195483">
    <property type="component" value="Unassembled WGS sequence"/>
</dbReference>
<evidence type="ECO:0000313" key="4">
    <source>
        <dbReference type="Proteomes" id="UP001195483"/>
    </source>
</evidence>
<keyword evidence="1" id="KW-0812">Transmembrane</keyword>
<dbReference type="InterPro" id="IPR013783">
    <property type="entry name" value="Ig-like_fold"/>
</dbReference>
<feature type="transmembrane region" description="Helical" evidence="1">
    <location>
        <begin position="453"/>
        <end position="477"/>
    </location>
</feature>
<keyword evidence="2" id="KW-0732">Signal</keyword>
<accession>A0AAE0T810</accession>
<sequence length="529" mass="58543">MWFQVFVTLLSLTITCRCSTNIWFSANEYTGYVNDSTQLNCTVTGLLNEDIVIFSRKKTANDKEQILSTFEISKQATLIVSGIHISTVKMSSSDYLLVLAIDSVSCEDRGAYFCKVGDRQALARLIIWQKPDIPKFTVSKIIVEKRYMLAEHPLICEGEVGGPDGNIFVETYTNGSYNQYQYYPISRNISVSEDTCSTYLTLKFAVPGYVSLALNNTAMRCVATNNITLVQNMSKPASQTKRLYVVPATYCNGLINGNYRHPYECTMFIECSAEWVIADTCKTLCAHVEGMGKISCQNCSSVDCMDHESTSATTTARTTPAICSLDPDTPTMTLPSDIYENQRTNVVCTAQLGYPPGSLRTEINLNEGTALRSESLDIISKGNCSTIGRINLELNLNSTFNGSKILCIVRGPNNDRPSLFQEKIILIKSQSTASTTIKPREPHFEVLDMPNHIIGPLVGIPAVLLVAIVIAVVIHYLRERRRAQPSRSRGESVTVSTISIYRVNFIGNSECPLDNGYVQVSGQQNILDC</sequence>
<dbReference type="InterPro" id="IPR036179">
    <property type="entry name" value="Ig-like_dom_sf"/>
</dbReference>
<comment type="caution">
    <text evidence="3">The sequence shown here is derived from an EMBL/GenBank/DDBJ whole genome shotgun (WGS) entry which is preliminary data.</text>
</comment>
<evidence type="ECO:0000256" key="2">
    <source>
        <dbReference type="SAM" id="SignalP"/>
    </source>
</evidence>
<feature type="signal peptide" evidence="2">
    <location>
        <begin position="1"/>
        <end position="18"/>
    </location>
</feature>
<keyword evidence="1" id="KW-1133">Transmembrane helix</keyword>
<dbReference type="AlphaFoldDB" id="A0AAE0T810"/>
<protein>
    <recommendedName>
        <fullName evidence="5">Ig-like domain-containing protein</fullName>
    </recommendedName>
</protein>
<gene>
    <name evidence="3" type="ORF">CHS0354_040956</name>
</gene>
<dbReference type="SUPFAM" id="SSF48726">
    <property type="entry name" value="Immunoglobulin"/>
    <property type="match status" value="1"/>
</dbReference>
<reference evidence="3" key="1">
    <citation type="journal article" date="2021" name="Genome Biol. Evol.">
        <title>A High-Quality Reference Genome for a Parasitic Bivalve with Doubly Uniparental Inheritance (Bivalvia: Unionida).</title>
        <authorList>
            <person name="Smith C.H."/>
        </authorList>
    </citation>
    <scope>NUCLEOTIDE SEQUENCE</scope>
    <source>
        <strain evidence="3">CHS0354</strain>
    </source>
</reference>
<evidence type="ECO:0000256" key="1">
    <source>
        <dbReference type="SAM" id="Phobius"/>
    </source>
</evidence>
<feature type="chain" id="PRO_5042141971" description="Ig-like domain-containing protein" evidence="2">
    <location>
        <begin position="19"/>
        <end position="529"/>
    </location>
</feature>
<reference evidence="3" key="2">
    <citation type="journal article" date="2021" name="Genome Biol. Evol.">
        <title>Developing a high-quality reference genome for a parasitic bivalve with doubly uniparental inheritance (Bivalvia: Unionida).</title>
        <authorList>
            <person name="Smith C.H."/>
        </authorList>
    </citation>
    <scope>NUCLEOTIDE SEQUENCE</scope>
    <source>
        <strain evidence="3">CHS0354</strain>
        <tissue evidence="3">Mantle</tissue>
    </source>
</reference>
<evidence type="ECO:0000313" key="3">
    <source>
        <dbReference type="EMBL" id="KAK3605366.1"/>
    </source>
</evidence>
<keyword evidence="1" id="KW-0472">Membrane</keyword>
<keyword evidence="4" id="KW-1185">Reference proteome</keyword>
<dbReference type="EMBL" id="JAEAOA010002343">
    <property type="protein sequence ID" value="KAK3605366.1"/>
    <property type="molecule type" value="Genomic_DNA"/>
</dbReference>
<dbReference type="Gene3D" id="2.60.40.10">
    <property type="entry name" value="Immunoglobulins"/>
    <property type="match status" value="1"/>
</dbReference>
<evidence type="ECO:0008006" key="5">
    <source>
        <dbReference type="Google" id="ProtNLM"/>
    </source>
</evidence>
<name>A0AAE0T810_9BIVA</name>